<name>A0A7C9DPN0_OPUST</name>
<dbReference type="EMBL" id="GISG01156310">
    <property type="protein sequence ID" value="MBA4648600.1"/>
    <property type="molecule type" value="Transcribed_RNA"/>
</dbReference>
<proteinExistence type="predicted"/>
<sequence length="141" mass="15785">MMQYASSLWSYVACTLLEQTLHDKIAGAHYREKGPVSVLRTQRIKSSQHFGKGSSSLVLQTACFPANLKSITSTSNPFIKHCVKLRQNSSYRDSHGLALVIGTTLIRILEILAHYLDQLWHSNGMVSFCSLDAAIHSTRRH</sequence>
<organism evidence="1">
    <name type="scientific">Opuntia streptacantha</name>
    <name type="common">Prickly pear cactus</name>
    <name type="synonym">Opuntia cardona</name>
    <dbReference type="NCBI Taxonomy" id="393608"/>
    <lineage>
        <taxon>Eukaryota</taxon>
        <taxon>Viridiplantae</taxon>
        <taxon>Streptophyta</taxon>
        <taxon>Embryophyta</taxon>
        <taxon>Tracheophyta</taxon>
        <taxon>Spermatophyta</taxon>
        <taxon>Magnoliopsida</taxon>
        <taxon>eudicotyledons</taxon>
        <taxon>Gunneridae</taxon>
        <taxon>Pentapetalae</taxon>
        <taxon>Caryophyllales</taxon>
        <taxon>Cactineae</taxon>
        <taxon>Cactaceae</taxon>
        <taxon>Opuntioideae</taxon>
        <taxon>Opuntia</taxon>
    </lineage>
</organism>
<dbReference type="AlphaFoldDB" id="A0A7C9DPN0"/>
<dbReference type="InterPro" id="IPR029064">
    <property type="entry name" value="Ribosomal_eL30-like_sf"/>
</dbReference>
<reference evidence="1" key="2">
    <citation type="submission" date="2020-07" db="EMBL/GenBank/DDBJ databases">
        <authorList>
            <person name="Vera ALvarez R."/>
            <person name="Arias-Moreno D.M."/>
            <person name="Jimenez-Jacinto V."/>
            <person name="Jimenez-Bremont J.F."/>
            <person name="Swaminathan K."/>
            <person name="Moose S.P."/>
            <person name="Guerrero-Gonzalez M.L."/>
            <person name="Marino-Ramirez L."/>
            <person name="Landsman D."/>
            <person name="Rodriguez-Kessler M."/>
            <person name="Delgado-Sanchez P."/>
        </authorList>
    </citation>
    <scope>NUCLEOTIDE SEQUENCE</scope>
    <source>
        <tissue evidence="1">Cladode</tissue>
    </source>
</reference>
<evidence type="ECO:0000313" key="1">
    <source>
        <dbReference type="EMBL" id="MBA4648600.1"/>
    </source>
</evidence>
<dbReference type="SUPFAM" id="SSF55315">
    <property type="entry name" value="L30e-like"/>
    <property type="match status" value="1"/>
</dbReference>
<accession>A0A7C9DPN0</accession>
<protein>
    <submittedName>
        <fullName evidence="1">Uncharacterized protein</fullName>
    </submittedName>
</protein>
<dbReference type="Gene3D" id="3.30.1330.30">
    <property type="match status" value="1"/>
</dbReference>
<reference evidence="1" key="1">
    <citation type="journal article" date="2013" name="J. Plant Res.">
        <title>Effect of fungi and light on seed germination of three Opuntia species from semiarid lands of central Mexico.</title>
        <authorList>
            <person name="Delgado-Sanchez P."/>
            <person name="Jimenez-Bremont J.F."/>
            <person name="Guerrero-Gonzalez Mde L."/>
            <person name="Flores J."/>
        </authorList>
    </citation>
    <scope>NUCLEOTIDE SEQUENCE</scope>
    <source>
        <tissue evidence="1">Cladode</tissue>
    </source>
</reference>